<dbReference type="PANTHER" id="PTHR30292">
    <property type="entry name" value="UNCHARACTERIZED PROTEIN YBGL-RELATED"/>
    <property type="match status" value="1"/>
</dbReference>
<dbReference type="CDD" id="cd10787">
    <property type="entry name" value="LamB_YcsF_like"/>
    <property type="match status" value="1"/>
</dbReference>
<comment type="function">
    <text evidence="1">Catalyzes the cleavage of 5-oxoproline to form L-glutamate coupled to the hydrolysis of ATP to ADP and inorganic phosphate.</text>
</comment>
<protein>
    <recommendedName>
        <fullName evidence="1">5-oxoprolinase subunit A</fullName>
        <shortName evidence="1">5-OPase subunit A</shortName>
        <ecNumber evidence="1">3.5.2.9</ecNumber>
    </recommendedName>
    <alternativeName>
        <fullName evidence="1">5-oxoprolinase (ATP-hydrolyzing) subunit A</fullName>
    </alternativeName>
</protein>
<dbReference type="GO" id="GO:0005975">
    <property type="term" value="P:carbohydrate metabolic process"/>
    <property type="evidence" value="ECO:0007669"/>
    <property type="project" value="InterPro"/>
</dbReference>
<comment type="similarity">
    <text evidence="1">Belongs to the LamB/PxpA family.</text>
</comment>
<dbReference type="EMBL" id="SSWH01000003">
    <property type="protein sequence ID" value="THJ67408.1"/>
    <property type="molecule type" value="Genomic_DNA"/>
</dbReference>
<dbReference type="GO" id="GO:0017168">
    <property type="term" value="F:5-oxoprolinase (ATP-hydrolyzing) activity"/>
    <property type="evidence" value="ECO:0007669"/>
    <property type="project" value="UniProtKB-UniRule"/>
</dbReference>
<proteinExistence type="inferred from homology"/>
<dbReference type="EC" id="3.5.2.9" evidence="1"/>
<keyword evidence="1" id="KW-0067">ATP-binding</keyword>
<reference evidence="2 3" key="1">
    <citation type="submission" date="2019-04" db="EMBL/GenBank/DDBJ databases">
        <authorList>
            <person name="Liu Q."/>
            <person name="Xin Y.-H."/>
        </authorList>
    </citation>
    <scope>NUCLEOTIDE SEQUENCE [LARGE SCALE GENOMIC DNA]</scope>
    <source>
        <strain evidence="2 3">AM23</strain>
    </source>
</reference>
<dbReference type="RefSeq" id="WP_136453345.1">
    <property type="nucleotide sequence ID" value="NZ_SSWH01000003.1"/>
</dbReference>
<keyword evidence="1" id="KW-0547">Nucleotide-binding</keyword>
<name>A0A4S5E763_9MICC</name>
<dbReference type="SUPFAM" id="SSF88713">
    <property type="entry name" value="Glycoside hydrolase/deacetylase"/>
    <property type="match status" value="1"/>
</dbReference>
<dbReference type="Pfam" id="PF03746">
    <property type="entry name" value="LamB_YcsF"/>
    <property type="match status" value="1"/>
</dbReference>
<evidence type="ECO:0000313" key="3">
    <source>
        <dbReference type="Proteomes" id="UP000305233"/>
    </source>
</evidence>
<comment type="caution">
    <text evidence="2">The sequence shown here is derived from an EMBL/GenBank/DDBJ whole genome shotgun (WGS) entry which is preliminary data.</text>
</comment>
<accession>A0A4S5E763</accession>
<dbReference type="InterPro" id="IPR011330">
    <property type="entry name" value="Glyco_hydro/deAcase_b/a-brl"/>
</dbReference>
<organism evidence="2 3">
    <name type="scientific">Arthrobacter echini</name>
    <dbReference type="NCBI Taxonomy" id="1529066"/>
    <lineage>
        <taxon>Bacteria</taxon>
        <taxon>Bacillati</taxon>
        <taxon>Actinomycetota</taxon>
        <taxon>Actinomycetes</taxon>
        <taxon>Micrococcales</taxon>
        <taxon>Micrococcaceae</taxon>
        <taxon>Arthrobacter</taxon>
    </lineage>
</organism>
<dbReference type="NCBIfam" id="NF003814">
    <property type="entry name" value="PRK05406.1-3"/>
    <property type="match status" value="1"/>
</dbReference>
<evidence type="ECO:0000256" key="1">
    <source>
        <dbReference type="HAMAP-Rule" id="MF_00691"/>
    </source>
</evidence>
<comment type="subunit">
    <text evidence="1">Forms a complex composed of PxpA, PxpB and PxpC.</text>
</comment>
<dbReference type="PANTHER" id="PTHR30292:SF0">
    <property type="entry name" value="5-OXOPROLINASE SUBUNIT A"/>
    <property type="match status" value="1"/>
</dbReference>
<keyword evidence="1" id="KW-0378">Hydrolase</keyword>
<dbReference type="AlphaFoldDB" id="A0A4S5E763"/>
<sequence>MAYIDLNSDVGESFGNWTMGDDAAVLTSVSSANIACGFHAGDPSTIAQTCREAVASGVTIGAHVAYRDLAGFGRRFLDCSPTELADDVLYQIGALEAIARAAGGTVAYVKPHGALYNTIVTHEVHAQAVVDAVGAFGGDLPLLLLPGSVALTAAERAGLRGVAEAFADRAYNPDGTLVSRREAGAVLHDESEVAANMVRLATEGVIIARDGSILNTSAESICLHGDTAGAVSMAAAVRRELEAAGVGIRSFV</sequence>
<dbReference type="NCBIfam" id="NF003816">
    <property type="entry name" value="PRK05406.1-5"/>
    <property type="match status" value="1"/>
</dbReference>
<dbReference type="Proteomes" id="UP000305233">
    <property type="component" value="Unassembled WGS sequence"/>
</dbReference>
<dbReference type="HAMAP" id="MF_00691">
    <property type="entry name" value="PxpA"/>
    <property type="match status" value="1"/>
</dbReference>
<comment type="catalytic activity">
    <reaction evidence="1">
        <text>5-oxo-L-proline + ATP + 2 H2O = L-glutamate + ADP + phosphate + H(+)</text>
        <dbReference type="Rhea" id="RHEA:10348"/>
        <dbReference type="ChEBI" id="CHEBI:15377"/>
        <dbReference type="ChEBI" id="CHEBI:15378"/>
        <dbReference type="ChEBI" id="CHEBI:29985"/>
        <dbReference type="ChEBI" id="CHEBI:30616"/>
        <dbReference type="ChEBI" id="CHEBI:43474"/>
        <dbReference type="ChEBI" id="CHEBI:58402"/>
        <dbReference type="ChEBI" id="CHEBI:456216"/>
        <dbReference type="EC" id="3.5.2.9"/>
    </reaction>
</comment>
<dbReference type="GO" id="GO:0005524">
    <property type="term" value="F:ATP binding"/>
    <property type="evidence" value="ECO:0007669"/>
    <property type="project" value="UniProtKB-UniRule"/>
</dbReference>
<dbReference type="InterPro" id="IPR005501">
    <property type="entry name" value="LamB/YcsF/PxpA-like"/>
</dbReference>
<gene>
    <name evidence="1" type="primary">pxpA</name>
    <name evidence="2" type="ORF">E8P82_04695</name>
</gene>
<evidence type="ECO:0000313" key="2">
    <source>
        <dbReference type="EMBL" id="THJ67408.1"/>
    </source>
</evidence>
<keyword evidence="3" id="KW-1185">Reference proteome</keyword>
<dbReference type="OrthoDB" id="9773478at2"/>
<dbReference type="Gene3D" id="3.20.20.370">
    <property type="entry name" value="Glycoside hydrolase/deacetylase"/>
    <property type="match status" value="1"/>
</dbReference>